<feature type="compositionally biased region" description="Polar residues" evidence="1">
    <location>
        <begin position="47"/>
        <end position="58"/>
    </location>
</feature>
<evidence type="ECO:0000313" key="2">
    <source>
        <dbReference type="EMBL" id="MED6150896.1"/>
    </source>
</evidence>
<name>A0ABU6TRV7_9FABA</name>
<gene>
    <name evidence="2" type="ORF">PIB30_077068</name>
</gene>
<keyword evidence="3" id="KW-1185">Reference proteome</keyword>
<sequence>MTARTPAVAPPWTAVRKDSKMVVMNRELQKQQNPLPPPSRPSLLHATMNSASPSSSAMVNGDGGGSETRWWQMTAATAKVEAVGATFFSISSIL</sequence>
<feature type="region of interest" description="Disordered" evidence="1">
    <location>
        <begin position="28"/>
        <end position="65"/>
    </location>
</feature>
<accession>A0ABU6TRV7</accession>
<evidence type="ECO:0000256" key="1">
    <source>
        <dbReference type="SAM" id="MobiDB-lite"/>
    </source>
</evidence>
<protein>
    <submittedName>
        <fullName evidence="2">Uncharacterized protein</fullName>
    </submittedName>
</protein>
<proteinExistence type="predicted"/>
<reference evidence="2 3" key="1">
    <citation type="journal article" date="2023" name="Plants (Basel)">
        <title>Bridging the Gap: Combining Genomics and Transcriptomics Approaches to Understand Stylosanthes scabra, an Orphan Legume from the Brazilian Caatinga.</title>
        <authorList>
            <person name="Ferreira-Neto J.R.C."/>
            <person name="da Silva M.D."/>
            <person name="Binneck E."/>
            <person name="de Melo N.F."/>
            <person name="da Silva R.H."/>
            <person name="de Melo A.L.T.M."/>
            <person name="Pandolfi V."/>
            <person name="Bustamante F.O."/>
            <person name="Brasileiro-Vidal A.C."/>
            <person name="Benko-Iseppon A.M."/>
        </authorList>
    </citation>
    <scope>NUCLEOTIDE SEQUENCE [LARGE SCALE GENOMIC DNA]</scope>
    <source>
        <tissue evidence="2">Leaves</tissue>
    </source>
</reference>
<organism evidence="2 3">
    <name type="scientific">Stylosanthes scabra</name>
    <dbReference type="NCBI Taxonomy" id="79078"/>
    <lineage>
        <taxon>Eukaryota</taxon>
        <taxon>Viridiplantae</taxon>
        <taxon>Streptophyta</taxon>
        <taxon>Embryophyta</taxon>
        <taxon>Tracheophyta</taxon>
        <taxon>Spermatophyta</taxon>
        <taxon>Magnoliopsida</taxon>
        <taxon>eudicotyledons</taxon>
        <taxon>Gunneridae</taxon>
        <taxon>Pentapetalae</taxon>
        <taxon>rosids</taxon>
        <taxon>fabids</taxon>
        <taxon>Fabales</taxon>
        <taxon>Fabaceae</taxon>
        <taxon>Papilionoideae</taxon>
        <taxon>50 kb inversion clade</taxon>
        <taxon>dalbergioids sensu lato</taxon>
        <taxon>Dalbergieae</taxon>
        <taxon>Pterocarpus clade</taxon>
        <taxon>Stylosanthes</taxon>
    </lineage>
</organism>
<comment type="caution">
    <text evidence="2">The sequence shown here is derived from an EMBL/GenBank/DDBJ whole genome shotgun (WGS) entry which is preliminary data.</text>
</comment>
<evidence type="ECO:0000313" key="3">
    <source>
        <dbReference type="Proteomes" id="UP001341840"/>
    </source>
</evidence>
<dbReference type="EMBL" id="JASCZI010091647">
    <property type="protein sequence ID" value="MED6150896.1"/>
    <property type="molecule type" value="Genomic_DNA"/>
</dbReference>
<dbReference type="Proteomes" id="UP001341840">
    <property type="component" value="Unassembled WGS sequence"/>
</dbReference>